<name>A0A5B7KDH1_PORTR</name>
<gene>
    <name evidence="1" type="ORF">E2C01_100502</name>
</gene>
<comment type="caution">
    <text evidence="1">The sequence shown here is derived from an EMBL/GenBank/DDBJ whole genome shotgun (WGS) entry which is preliminary data.</text>
</comment>
<evidence type="ECO:0000313" key="2">
    <source>
        <dbReference type="Proteomes" id="UP000324222"/>
    </source>
</evidence>
<proteinExistence type="predicted"/>
<dbReference type="EMBL" id="VSRR010142833">
    <property type="protein sequence ID" value="MPD04794.1"/>
    <property type="molecule type" value="Genomic_DNA"/>
</dbReference>
<evidence type="ECO:0000313" key="1">
    <source>
        <dbReference type="EMBL" id="MPD04794.1"/>
    </source>
</evidence>
<dbReference type="AlphaFoldDB" id="A0A5B7KDH1"/>
<organism evidence="1 2">
    <name type="scientific">Portunus trituberculatus</name>
    <name type="common">Swimming crab</name>
    <name type="synonym">Neptunus trituberculatus</name>
    <dbReference type="NCBI Taxonomy" id="210409"/>
    <lineage>
        <taxon>Eukaryota</taxon>
        <taxon>Metazoa</taxon>
        <taxon>Ecdysozoa</taxon>
        <taxon>Arthropoda</taxon>
        <taxon>Crustacea</taxon>
        <taxon>Multicrustacea</taxon>
        <taxon>Malacostraca</taxon>
        <taxon>Eumalacostraca</taxon>
        <taxon>Eucarida</taxon>
        <taxon>Decapoda</taxon>
        <taxon>Pleocyemata</taxon>
        <taxon>Brachyura</taxon>
        <taxon>Eubrachyura</taxon>
        <taxon>Portunoidea</taxon>
        <taxon>Portunidae</taxon>
        <taxon>Portuninae</taxon>
        <taxon>Portunus</taxon>
    </lineage>
</organism>
<keyword evidence="2" id="KW-1185">Reference proteome</keyword>
<sequence length="134" mass="14964">MPLPDEQEDVDKPCFLSLSTFTFDLSQEIHILHILVRYIATNPCLSIHLVCIYLSLLPVLPLSALEVLGRQLGVCITHCQQEAYALLVTGTQDDRSPKSSRYHVSAPSIIPRGFRPHRERCFEASKAVPAQALP</sequence>
<protein>
    <submittedName>
        <fullName evidence="1">Uncharacterized protein</fullName>
    </submittedName>
</protein>
<accession>A0A5B7KDH1</accession>
<reference evidence="1 2" key="1">
    <citation type="submission" date="2019-05" db="EMBL/GenBank/DDBJ databases">
        <title>Another draft genome of Portunus trituberculatus and its Hox gene families provides insights of decapod evolution.</title>
        <authorList>
            <person name="Jeong J.-H."/>
            <person name="Song I."/>
            <person name="Kim S."/>
            <person name="Choi T."/>
            <person name="Kim D."/>
            <person name="Ryu S."/>
            <person name="Kim W."/>
        </authorList>
    </citation>
    <scope>NUCLEOTIDE SEQUENCE [LARGE SCALE GENOMIC DNA]</scope>
    <source>
        <tissue evidence="1">Muscle</tissue>
    </source>
</reference>
<dbReference type="Proteomes" id="UP000324222">
    <property type="component" value="Unassembled WGS sequence"/>
</dbReference>